<organism evidence="1 2">
    <name type="scientific">Chondromyces apiculatus DSM 436</name>
    <dbReference type="NCBI Taxonomy" id="1192034"/>
    <lineage>
        <taxon>Bacteria</taxon>
        <taxon>Pseudomonadati</taxon>
        <taxon>Myxococcota</taxon>
        <taxon>Polyangia</taxon>
        <taxon>Polyangiales</taxon>
        <taxon>Polyangiaceae</taxon>
        <taxon>Chondromyces</taxon>
    </lineage>
</organism>
<accession>A0A017TB65</accession>
<gene>
    <name evidence="1" type="ORF">CAP_2014</name>
</gene>
<evidence type="ECO:0008006" key="3">
    <source>
        <dbReference type="Google" id="ProtNLM"/>
    </source>
</evidence>
<name>A0A017TB65_9BACT</name>
<dbReference type="AlphaFoldDB" id="A0A017TB65"/>
<protein>
    <recommendedName>
        <fullName evidence="3">ATPase AAA-type core domain-containing protein</fullName>
    </recommendedName>
</protein>
<dbReference type="STRING" id="1192034.CAP_2014"/>
<comment type="caution">
    <text evidence="1">The sequence shown here is derived from an EMBL/GenBank/DDBJ whole genome shotgun (WGS) entry which is preliminary data.</text>
</comment>
<dbReference type="EMBL" id="ASRX01000016">
    <property type="protein sequence ID" value="EYF06484.1"/>
    <property type="molecule type" value="Genomic_DNA"/>
</dbReference>
<dbReference type="Proteomes" id="UP000019678">
    <property type="component" value="Unassembled WGS sequence"/>
</dbReference>
<keyword evidence="2" id="KW-1185">Reference proteome</keyword>
<proteinExistence type="predicted"/>
<evidence type="ECO:0000313" key="1">
    <source>
        <dbReference type="EMBL" id="EYF06484.1"/>
    </source>
</evidence>
<reference evidence="1 2" key="1">
    <citation type="submission" date="2013-05" db="EMBL/GenBank/DDBJ databases">
        <title>Genome assembly of Chondromyces apiculatus DSM 436.</title>
        <authorList>
            <person name="Sharma G."/>
            <person name="Khatri I."/>
            <person name="Kaur C."/>
            <person name="Mayilraj S."/>
            <person name="Subramanian S."/>
        </authorList>
    </citation>
    <scope>NUCLEOTIDE SEQUENCE [LARGE SCALE GENOMIC DNA]</scope>
    <source>
        <strain evidence="1 2">DSM 436</strain>
    </source>
</reference>
<sequence>MFARAVKAANARGLQVFITTHSPVLLSQFAAEESFAAELKGDRAQLTRLSDVEGIEDLLEQYAAGSLYMATIIAPPGHARCRGARSARGRRAPGGACAALVS</sequence>
<evidence type="ECO:0000313" key="2">
    <source>
        <dbReference type="Proteomes" id="UP000019678"/>
    </source>
</evidence>